<reference evidence="1 2" key="1">
    <citation type="submission" date="2015-07" db="EMBL/GenBank/DDBJ databases">
        <title>The genome of Habropoda laboriosa.</title>
        <authorList>
            <person name="Pan H."/>
            <person name="Kapheim K."/>
        </authorList>
    </citation>
    <scope>NUCLEOTIDE SEQUENCE [LARGE SCALE GENOMIC DNA]</scope>
    <source>
        <strain evidence="1">0110345459</strain>
    </source>
</reference>
<gene>
    <name evidence="1" type="ORF">WH47_05333</name>
</gene>
<accession>A0A0L7QUR2</accession>
<organism evidence="1 2">
    <name type="scientific">Habropoda laboriosa</name>
    <dbReference type="NCBI Taxonomy" id="597456"/>
    <lineage>
        <taxon>Eukaryota</taxon>
        <taxon>Metazoa</taxon>
        <taxon>Ecdysozoa</taxon>
        <taxon>Arthropoda</taxon>
        <taxon>Hexapoda</taxon>
        <taxon>Insecta</taxon>
        <taxon>Pterygota</taxon>
        <taxon>Neoptera</taxon>
        <taxon>Endopterygota</taxon>
        <taxon>Hymenoptera</taxon>
        <taxon>Apocrita</taxon>
        <taxon>Aculeata</taxon>
        <taxon>Apoidea</taxon>
        <taxon>Anthophila</taxon>
        <taxon>Apidae</taxon>
        <taxon>Habropoda</taxon>
    </lineage>
</organism>
<protein>
    <submittedName>
        <fullName evidence="1">Uncharacterized protein</fullName>
    </submittedName>
</protein>
<sequence length="66" mass="7621">PVPPMHTHVDSDIIPREWSLLVPLHKSLDLSLLTRRDPFAVHRCPLGLSHWIPVTYRDAPTNPFNF</sequence>
<name>A0A0L7QUR2_9HYME</name>
<feature type="non-terminal residue" evidence="1">
    <location>
        <position position="1"/>
    </location>
</feature>
<dbReference type="Proteomes" id="UP000053825">
    <property type="component" value="Unassembled WGS sequence"/>
</dbReference>
<dbReference type="AlphaFoldDB" id="A0A0L7QUR2"/>
<proteinExistence type="predicted"/>
<dbReference type="EMBL" id="KQ414734">
    <property type="protein sequence ID" value="KOC62350.1"/>
    <property type="molecule type" value="Genomic_DNA"/>
</dbReference>
<evidence type="ECO:0000313" key="1">
    <source>
        <dbReference type="EMBL" id="KOC62350.1"/>
    </source>
</evidence>
<keyword evidence="2" id="KW-1185">Reference proteome</keyword>
<evidence type="ECO:0000313" key="2">
    <source>
        <dbReference type="Proteomes" id="UP000053825"/>
    </source>
</evidence>